<dbReference type="CDD" id="cd11616">
    <property type="entry name" value="SAF_DH_OX_like"/>
    <property type="match status" value="1"/>
</dbReference>
<reference evidence="4" key="1">
    <citation type="submission" date="2017-11" db="EMBL/GenBank/DDBJ databases">
        <authorList>
            <person name="Kuznetsova I."/>
            <person name="Sazanova A."/>
            <person name="Chirak E."/>
            <person name="Safronova V."/>
            <person name="Willems A."/>
        </authorList>
    </citation>
    <scope>NUCLEOTIDE SEQUENCE [LARGE SCALE GENOMIC DNA]</scope>
    <source>
        <strain evidence="4">CCBAU 03422</strain>
    </source>
</reference>
<comment type="caution">
    <text evidence="3">The sequence shown here is derived from an EMBL/GenBank/DDBJ whole genome shotgun (WGS) entry which is preliminary data.</text>
</comment>
<gene>
    <name evidence="3" type="ORF">CU103_30980</name>
</gene>
<dbReference type="InterPro" id="IPR005106">
    <property type="entry name" value="Asp/hSer_DH_NAD-bd"/>
</dbReference>
<evidence type="ECO:0000259" key="1">
    <source>
        <dbReference type="Pfam" id="PF03447"/>
    </source>
</evidence>
<evidence type="ECO:0000313" key="3">
    <source>
        <dbReference type="EMBL" id="PSH54735.1"/>
    </source>
</evidence>
<sequence>MATNVALTGLARDMQARAETGRPIRIGLIGSGEMGTDIVTRVAHMPGIEIGAICELNLQGALKAVDIAYRQEGHSREVATAAALSAAMEAGKIAVTNDANLILENGLIDVVIDATGVPAVGAEIGLRAMEHGKHLVMMNVEADVTIGAYLKSEADRLGVTYSLGAGDEPSSCMELIEFVSAMGHPIVAAGKGKNNPLNIDAIPDDYEEEAARRHMNVRMLVEFVDGSKTMVEMAAIANATGLVPDRPGMHGPAATLEQLSKVLVPEKDGGVLSKAGVVDYSIGKGVAPGVFVIADMSHPRISERMEDLKMGKGPYFTFHRPYHLTSLEVPLTCARVVLYGKADMVPLARPVAEVCAVAKKDLKPGDTLDAIGEYCYRAFIMTAGEARSAGAIPCGLLQGGSVTAPIAKGA</sequence>
<feature type="domain" description="Aspartate/homoserine dehydrogenase NAD-binding" evidence="1">
    <location>
        <begin position="30"/>
        <end position="156"/>
    </location>
</feature>
<dbReference type="SUPFAM" id="SSF51735">
    <property type="entry name" value="NAD(P)-binding Rossmann-fold domains"/>
    <property type="match status" value="1"/>
</dbReference>
<feature type="domain" description="Oxidoreductase DRL-like catalytic" evidence="2">
    <location>
        <begin position="166"/>
        <end position="329"/>
    </location>
</feature>
<protein>
    <submittedName>
        <fullName evidence="3">Homoserine dehydrogenase</fullName>
    </submittedName>
</protein>
<dbReference type="EMBL" id="PGGM01000042">
    <property type="protein sequence ID" value="PSH54735.1"/>
    <property type="molecule type" value="Genomic_DNA"/>
</dbReference>
<dbReference type="Pfam" id="PF21135">
    <property type="entry name" value="DRL_cat"/>
    <property type="match status" value="1"/>
</dbReference>
<dbReference type="InterPro" id="IPR048423">
    <property type="entry name" value="DRL_cat"/>
</dbReference>
<dbReference type="RefSeq" id="WP_106667834.1">
    <property type="nucleotide sequence ID" value="NZ_PGGM01000042.1"/>
</dbReference>
<keyword evidence="4" id="KW-1185">Reference proteome</keyword>
<feature type="non-terminal residue" evidence="3">
    <location>
        <position position="410"/>
    </location>
</feature>
<evidence type="ECO:0000259" key="2">
    <source>
        <dbReference type="Pfam" id="PF21135"/>
    </source>
</evidence>
<name>A0A2P7AKI9_9HYPH</name>
<evidence type="ECO:0000313" key="4">
    <source>
        <dbReference type="Proteomes" id="UP000241764"/>
    </source>
</evidence>
<dbReference type="Pfam" id="PF03447">
    <property type="entry name" value="NAD_binding_3"/>
    <property type="match status" value="1"/>
</dbReference>
<organism evidence="3 4">
    <name type="scientific">Phyllobacterium sophorae</name>
    <dbReference type="NCBI Taxonomy" id="1520277"/>
    <lineage>
        <taxon>Bacteria</taxon>
        <taxon>Pseudomonadati</taxon>
        <taxon>Pseudomonadota</taxon>
        <taxon>Alphaproteobacteria</taxon>
        <taxon>Hyphomicrobiales</taxon>
        <taxon>Phyllobacteriaceae</taxon>
        <taxon>Phyllobacterium</taxon>
    </lineage>
</organism>
<dbReference type="GO" id="GO:0050661">
    <property type="term" value="F:NADP binding"/>
    <property type="evidence" value="ECO:0007669"/>
    <property type="project" value="InterPro"/>
</dbReference>
<dbReference type="Proteomes" id="UP000241764">
    <property type="component" value="Unassembled WGS sequence"/>
</dbReference>
<dbReference type="Gene3D" id="3.40.50.720">
    <property type="entry name" value="NAD(P)-binding Rossmann-like Domain"/>
    <property type="match status" value="1"/>
</dbReference>
<proteinExistence type="predicted"/>
<dbReference type="OrthoDB" id="9777844at2"/>
<dbReference type="PANTHER" id="PTHR37850">
    <property type="entry name" value="STRU PROTEIN"/>
    <property type="match status" value="1"/>
</dbReference>
<accession>A0A2P7AKI9</accession>
<dbReference type="InterPro" id="IPR036291">
    <property type="entry name" value="NAD(P)-bd_dom_sf"/>
</dbReference>
<dbReference type="GO" id="GO:0016491">
    <property type="term" value="F:oxidoreductase activity"/>
    <property type="evidence" value="ECO:0007669"/>
    <property type="project" value="InterPro"/>
</dbReference>
<dbReference type="PANTHER" id="PTHR37850:SF2">
    <property type="entry name" value="SAF DOMAIN PROTEIN"/>
    <property type="match status" value="1"/>
</dbReference>
<dbReference type="AlphaFoldDB" id="A0A2P7AKI9"/>